<dbReference type="PANTHER" id="PTHR11695:SF647">
    <property type="entry name" value="ENOYL REDUCTASE (ER) DOMAIN-CONTAINING PROTEIN"/>
    <property type="match status" value="1"/>
</dbReference>
<dbReference type="Gene3D" id="3.40.50.720">
    <property type="entry name" value="NAD(P)-binding Rossmann-like Domain"/>
    <property type="match status" value="1"/>
</dbReference>
<gene>
    <name evidence="2" type="ORF">DMC30DRAFT_390216</name>
</gene>
<evidence type="ECO:0000259" key="1">
    <source>
        <dbReference type="SMART" id="SM00829"/>
    </source>
</evidence>
<proteinExistence type="predicted"/>
<sequence length="384" mass="40920">MASPDAAHTFRAWTHRGPPFPSSLSLVEQHPPLPATLGPHELLVEVYAAALNPLDSQLANLALFRLPALASPHGIGCDFSGVVLARGTQVTNLSIGAQVMGVTVNPLASPNGGTLSQISVIDLSRSAVIPKPPHLSWTQAAALPLAFLTARTVLSPPYLVLPPSDQGAPAAPRTIVVLGASSAVGQHVVQLASKQQHLRVVATCSPRSNPLVASLGAASTLDYHSPDLASSLLALRPREGYLSIIDCAGGTLLLPHLSALLTPRTRAFQPGGSYTTIVGDKPSSARLALGGATTYLWCWRMLVRFLVGYWAAVARLCGGRPRYACVSFRRDAGWLSEVGGLTRERGDYEVRIEDEFAFEDVERAFERLNEGRARGKIVVRVKET</sequence>
<feature type="domain" description="Enoyl reductase (ER)" evidence="1">
    <location>
        <begin position="21"/>
        <end position="379"/>
    </location>
</feature>
<organism evidence="2 3">
    <name type="scientific">Rhodotorula diobovata</name>
    <dbReference type="NCBI Taxonomy" id="5288"/>
    <lineage>
        <taxon>Eukaryota</taxon>
        <taxon>Fungi</taxon>
        <taxon>Dikarya</taxon>
        <taxon>Basidiomycota</taxon>
        <taxon>Pucciniomycotina</taxon>
        <taxon>Microbotryomycetes</taxon>
        <taxon>Sporidiobolales</taxon>
        <taxon>Sporidiobolaceae</taxon>
        <taxon>Rhodotorula</taxon>
    </lineage>
</organism>
<dbReference type="AlphaFoldDB" id="A0A5C5G3P4"/>
<dbReference type="InterPro" id="IPR020843">
    <property type="entry name" value="ER"/>
</dbReference>
<dbReference type="SUPFAM" id="SSF50129">
    <property type="entry name" value="GroES-like"/>
    <property type="match status" value="1"/>
</dbReference>
<accession>A0A5C5G3P4</accession>
<dbReference type="STRING" id="5288.A0A5C5G3P4"/>
<protein>
    <submittedName>
        <fullName evidence="2">Chaperonin 10-like protein</fullName>
    </submittedName>
</protein>
<dbReference type="GO" id="GO:0005739">
    <property type="term" value="C:mitochondrion"/>
    <property type="evidence" value="ECO:0007669"/>
    <property type="project" value="TreeGrafter"/>
</dbReference>
<dbReference type="PANTHER" id="PTHR11695">
    <property type="entry name" value="ALCOHOL DEHYDROGENASE RELATED"/>
    <property type="match status" value="1"/>
</dbReference>
<dbReference type="Pfam" id="PF13602">
    <property type="entry name" value="ADH_zinc_N_2"/>
    <property type="match status" value="1"/>
</dbReference>
<dbReference type="InterPro" id="IPR013154">
    <property type="entry name" value="ADH-like_N"/>
</dbReference>
<dbReference type="InterPro" id="IPR011032">
    <property type="entry name" value="GroES-like_sf"/>
</dbReference>
<dbReference type="CDD" id="cd08267">
    <property type="entry name" value="MDR1"/>
    <property type="match status" value="1"/>
</dbReference>
<dbReference type="Gene3D" id="3.90.180.10">
    <property type="entry name" value="Medium-chain alcohol dehydrogenases, catalytic domain"/>
    <property type="match status" value="1"/>
</dbReference>
<dbReference type="Pfam" id="PF08240">
    <property type="entry name" value="ADH_N"/>
    <property type="match status" value="1"/>
</dbReference>
<dbReference type="InterPro" id="IPR036291">
    <property type="entry name" value="NAD(P)-bd_dom_sf"/>
</dbReference>
<keyword evidence="3" id="KW-1185">Reference proteome</keyword>
<dbReference type="SUPFAM" id="SSF51735">
    <property type="entry name" value="NAD(P)-binding Rossmann-fold domains"/>
    <property type="match status" value="1"/>
</dbReference>
<comment type="caution">
    <text evidence="2">The sequence shown here is derived from an EMBL/GenBank/DDBJ whole genome shotgun (WGS) entry which is preliminary data.</text>
</comment>
<dbReference type="GO" id="GO:0016491">
    <property type="term" value="F:oxidoreductase activity"/>
    <property type="evidence" value="ECO:0007669"/>
    <property type="project" value="InterPro"/>
</dbReference>
<dbReference type="OrthoDB" id="9930022at2759"/>
<dbReference type="InterPro" id="IPR050700">
    <property type="entry name" value="YIM1/Zinc_Alcohol_DH_Fams"/>
</dbReference>
<reference evidence="2 3" key="1">
    <citation type="submission" date="2019-03" db="EMBL/GenBank/DDBJ databases">
        <title>Rhodosporidium diobovatum UCD-FST 08-225 genome sequencing, assembly, and annotation.</title>
        <authorList>
            <person name="Fakankun I.U."/>
            <person name="Fristensky B."/>
            <person name="Levin D.B."/>
        </authorList>
    </citation>
    <scope>NUCLEOTIDE SEQUENCE [LARGE SCALE GENOMIC DNA]</scope>
    <source>
        <strain evidence="2 3">UCD-FST 08-225</strain>
    </source>
</reference>
<name>A0A5C5G3P4_9BASI</name>
<evidence type="ECO:0000313" key="2">
    <source>
        <dbReference type="EMBL" id="TNY23206.1"/>
    </source>
</evidence>
<evidence type="ECO:0000313" key="3">
    <source>
        <dbReference type="Proteomes" id="UP000311382"/>
    </source>
</evidence>
<dbReference type="SMART" id="SM00829">
    <property type="entry name" value="PKS_ER"/>
    <property type="match status" value="1"/>
</dbReference>
<dbReference type="EMBL" id="SOZI01000014">
    <property type="protein sequence ID" value="TNY23206.1"/>
    <property type="molecule type" value="Genomic_DNA"/>
</dbReference>
<dbReference type="Proteomes" id="UP000311382">
    <property type="component" value="Unassembled WGS sequence"/>
</dbReference>